<dbReference type="Pfam" id="PF00996">
    <property type="entry name" value="GDI"/>
    <property type="match status" value="2"/>
</dbReference>
<dbReference type="GO" id="GO:0006886">
    <property type="term" value="P:intracellular protein transport"/>
    <property type="evidence" value="ECO:0007669"/>
    <property type="project" value="InterPro"/>
</dbReference>
<dbReference type="PANTHER" id="PTHR11787">
    <property type="entry name" value="RAB GDP-DISSOCIATION INHIBITOR"/>
    <property type="match status" value="1"/>
</dbReference>
<comment type="subcellular location">
    <subcellularLocation>
        <location evidence="1 5">Cytoplasm</location>
    </subcellularLocation>
</comment>
<dbReference type="PIRSF" id="PIRSF016550">
    <property type="entry name" value="Rab_ger_ger_transf_A_euk"/>
    <property type="match status" value="1"/>
</dbReference>
<dbReference type="GO" id="GO:0005968">
    <property type="term" value="C:Rab-protein geranylgeranyltransferase complex"/>
    <property type="evidence" value="ECO:0007669"/>
    <property type="project" value="UniProtKB-UniRule"/>
</dbReference>
<organism evidence="7 8">
    <name type="scientific">Polysphondylium violaceum</name>
    <dbReference type="NCBI Taxonomy" id="133409"/>
    <lineage>
        <taxon>Eukaryota</taxon>
        <taxon>Amoebozoa</taxon>
        <taxon>Evosea</taxon>
        <taxon>Eumycetozoa</taxon>
        <taxon>Dictyostelia</taxon>
        <taxon>Dictyosteliales</taxon>
        <taxon>Dictyosteliaceae</taxon>
        <taxon>Polysphondylium</taxon>
    </lineage>
</organism>
<dbReference type="EMBL" id="AJWJ01000144">
    <property type="protein sequence ID" value="KAF2074489.1"/>
    <property type="molecule type" value="Genomic_DNA"/>
</dbReference>
<dbReference type="SUPFAM" id="SSF51905">
    <property type="entry name" value="FAD/NAD(P)-binding domain"/>
    <property type="match status" value="1"/>
</dbReference>
<accession>A0A8J4V7Z5</accession>
<dbReference type="PRINTS" id="PR00891">
    <property type="entry name" value="RABGDIREP"/>
</dbReference>
<dbReference type="Gene3D" id="3.30.519.10">
    <property type="entry name" value="Guanine Nucleotide Dissociation Inhibitor, domain 2"/>
    <property type="match status" value="1"/>
</dbReference>
<dbReference type="OrthoDB" id="1923006at2759"/>
<gene>
    <name evidence="7" type="ORF">CYY_004194</name>
</gene>
<comment type="function">
    <text evidence="5">Substrate-binding subunit of the Rab geranylgeranyltransferase (GGTase) complex. Binds unprenylated Rab proteins.</text>
</comment>
<dbReference type="GO" id="GO:0005092">
    <property type="term" value="F:GDP-dissociation inhibitor activity"/>
    <property type="evidence" value="ECO:0007669"/>
    <property type="project" value="InterPro"/>
</dbReference>
<comment type="caution">
    <text evidence="7">The sequence shown here is derived from an EMBL/GenBank/DDBJ whole genome shotgun (WGS) entry which is preliminary data.</text>
</comment>
<dbReference type="GO" id="GO:0016192">
    <property type="term" value="P:vesicle-mediated transport"/>
    <property type="evidence" value="ECO:0007669"/>
    <property type="project" value="TreeGrafter"/>
</dbReference>
<evidence type="ECO:0000256" key="6">
    <source>
        <dbReference type="SAM" id="MobiDB-lite"/>
    </source>
</evidence>
<name>A0A8J4V7Z5_9MYCE</name>
<evidence type="ECO:0000313" key="7">
    <source>
        <dbReference type="EMBL" id="KAF2074489.1"/>
    </source>
</evidence>
<keyword evidence="8" id="KW-1185">Reference proteome</keyword>
<dbReference type="Proteomes" id="UP000695562">
    <property type="component" value="Unassembled WGS sequence"/>
</dbReference>
<sequence>MEEEQRLNIKKEKETWIDVDQFDVVLLGTNFIESILAGALARAGKSVLHLDKNSFYGGFDSSFTLSQLATLLEESKDVKDPIPPYLSNVIVTDNSKIFEEEERLEQERKDKEEQEEQERKRLEQEKEKQTEQQDTKDDETKGGEGEESKGEEQQQEQTPIVKKPIKKTLHELGRFFSIDLAPTLLYSRGSMVNLLISSSASKYLEFKSLDQNYLYAKNTLYNIPSTKGSIFKDSTFSLREKRLIMKFIETIRELTQPTENEQDKQEQEKKLEELNSKHDGNFLKLVKSFGMTELVESFVLYGLSLIHENLESISLKQGVESVQLYVSSLLVYGTSPFLVPYYGCGDIPQAFCRLCAVYGGTYVLQRSVESLSFDENNILQGIKCTEGQPIKTKYFIASPAYVKTLDTQNTYPTITKRYSRFIGITNKKLNNTLEQSFITLPPNTCSNKNVINILQLDSICVPYLKGKTLYHFTTLSEGESTAEEDLKSSVDNFFANNTQEATSTDKPRLEWSSYFNFTFETLTNDIKEKNVLNKDGGVLVCSDSPIGSTIDYASQLEEAKKLFEYICPNEIFLEKVPEPEDIVWGEAQ</sequence>
<evidence type="ECO:0000256" key="3">
    <source>
        <dbReference type="ARBA" id="ARBA00022468"/>
    </source>
</evidence>
<dbReference type="GO" id="GO:0005096">
    <property type="term" value="F:GTPase activator activity"/>
    <property type="evidence" value="ECO:0007669"/>
    <property type="project" value="UniProtKB-UniRule"/>
</dbReference>
<dbReference type="InterPro" id="IPR036188">
    <property type="entry name" value="FAD/NAD-bd_sf"/>
</dbReference>
<evidence type="ECO:0000256" key="4">
    <source>
        <dbReference type="ARBA" id="ARBA00022490"/>
    </source>
</evidence>
<evidence type="ECO:0000256" key="2">
    <source>
        <dbReference type="ARBA" id="ARBA00005593"/>
    </source>
</evidence>
<dbReference type="FunFam" id="1.10.405.10:FF:000020">
    <property type="entry name" value="Rab proteins geranylgeranyltransferase component"/>
    <property type="match status" value="1"/>
</dbReference>
<comment type="similarity">
    <text evidence="2 5">Belongs to the Rab GDI family.</text>
</comment>
<dbReference type="GO" id="GO:0005634">
    <property type="term" value="C:nucleus"/>
    <property type="evidence" value="ECO:0007669"/>
    <property type="project" value="TreeGrafter"/>
</dbReference>
<dbReference type="GO" id="GO:0005829">
    <property type="term" value="C:cytosol"/>
    <property type="evidence" value="ECO:0007669"/>
    <property type="project" value="TreeGrafter"/>
</dbReference>
<dbReference type="SUPFAM" id="SSF54373">
    <property type="entry name" value="FAD-linked reductases, C-terminal domain"/>
    <property type="match status" value="1"/>
</dbReference>
<dbReference type="AlphaFoldDB" id="A0A8J4V7Z5"/>
<proteinExistence type="inferred from homology"/>
<dbReference type="InterPro" id="IPR001738">
    <property type="entry name" value="Rab_escort"/>
</dbReference>
<dbReference type="PANTHER" id="PTHR11787:SF4">
    <property type="entry name" value="CHM, RAB ESCORT PROTEIN 1"/>
    <property type="match status" value="1"/>
</dbReference>
<evidence type="ECO:0000256" key="5">
    <source>
        <dbReference type="PIRNR" id="PIRNR016550"/>
    </source>
</evidence>
<dbReference type="InterPro" id="IPR018203">
    <property type="entry name" value="GDP_dissociation_inhibitor"/>
</dbReference>
<evidence type="ECO:0000313" key="8">
    <source>
        <dbReference type="Proteomes" id="UP000695562"/>
    </source>
</evidence>
<reference evidence="7" key="1">
    <citation type="submission" date="2020-01" db="EMBL/GenBank/DDBJ databases">
        <title>Development of genomics and gene disruption for Polysphondylium violaceum indicates a role for the polyketide synthase stlB in stalk morphogenesis.</title>
        <authorList>
            <person name="Narita B."/>
            <person name="Kawabe Y."/>
            <person name="Kin K."/>
            <person name="Saito T."/>
            <person name="Gibbs R."/>
            <person name="Kuspa A."/>
            <person name="Muzny D."/>
            <person name="Queller D."/>
            <person name="Richards S."/>
            <person name="Strassman J."/>
            <person name="Sucgang R."/>
            <person name="Worley K."/>
            <person name="Schaap P."/>
        </authorList>
    </citation>
    <scope>NUCLEOTIDE SEQUENCE</scope>
    <source>
        <strain evidence="7">QSvi11</strain>
    </source>
</reference>
<dbReference type="GO" id="GO:0007264">
    <property type="term" value="P:small GTPase-mediated signal transduction"/>
    <property type="evidence" value="ECO:0007669"/>
    <property type="project" value="UniProtKB-UniRule"/>
</dbReference>
<feature type="compositionally biased region" description="Basic and acidic residues" evidence="6">
    <location>
        <begin position="105"/>
        <end position="152"/>
    </location>
</feature>
<protein>
    <recommendedName>
        <fullName evidence="5">Rab escort protein 1</fullName>
    </recommendedName>
</protein>
<feature type="region of interest" description="Disordered" evidence="6">
    <location>
        <begin position="101"/>
        <end position="163"/>
    </location>
</feature>
<dbReference type="Gene3D" id="3.50.50.60">
    <property type="entry name" value="FAD/NAD(P)-binding domain"/>
    <property type="match status" value="1"/>
</dbReference>
<evidence type="ECO:0000256" key="1">
    <source>
        <dbReference type="ARBA" id="ARBA00004496"/>
    </source>
</evidence>
<keyword evidence="3 5" id="KW-0343">GTPase activation</keyword>
<dbReference type="Gene3D" id="1.10.405.10">
    <property type="entry name" value="Guanine Nucleotide Dissociation Inhibitor, domain 1"/>
    <property type="match status" value="1"/>
</dbReference>
<keyword evidence="4 5" id="KW-0963">Cytoplasm</keyword>